<organism evidence="1 2">
    <name type="scientific">Flavobacterium arcticum</name>
    <dbReference type="NCBI Taxonomy" id="1784713"/>
    <lineage>
        <taxon>Bacteria</taxon>
        <taxon>Pseudomonadati</taxon>
        <taxon>Bacteroidota</taxon>
        <taxon>Flavobacteriia</taxon>
        <taxon>Flavobacteriales</taxon>
        <taxon>Flavobacteriaceae</taxon>
        <taxon>Flavobacterium</taxon>
    </lineage>
</organism>
<dbReference type="Gene3D" id="3.40.630.30">
    <property type="match status" value="1"/>
</dbReference>
<dbReference type="Proteomes" id="UP000253951">
    <property type="component" value="Chromosome"/>
</dbReference>
<dbReference type="SUPFAM" id="SSF55729">
    <property type="entry name" value="Acyl-CoA N-acyltransferases (Nat)"/>
    <property type="match status" value="1"/>
</dbReference>
<dbReference type="OrthoDB" id="9808687at2"/>
<dbReference type="GO" id="GO:0016740">
    <property type="term" value="F:transferase activity"/>
    <property type="evidence" value="ECO:0007669"/>
    <property type="project" value="UniProtKB-KW"/>
</dbReference>
<evidence type="ECO:0000313" key="2">
    <source>
        <dbReference type="Proteomes" id="UP000253951"/>
    </source>
</evidence>
<dbReference type="EMBL" id="CP031188">
    <property type="protein sequence ID" value="AXG74945.1"/>
    <property type="molecule type" value="Genomic_DNA"/>
</dbReference>
<reference evidence="1 2" key="1">
    <citation type="submission" date="2018-07" db="EMBL/GenBank/DDBJ databases">
        <title>Complete genome sequence of Flavobacterium arcticum type strain SM1502T.</title>
        <authorList>
            <person name="Li Y."/>
            <person name="Li D.-D."/>
        </authorList>
    </citation>
    <scope>NUCLEOTIDE SEQUENCE [LARGE SCALE GENOMIC DNA]</scope>
    <source>
        <strain evidence="1 2">SM1502</strain>
    </source>
</reference>
<keyword evidence="1" id="KW-0808">Transferase</keyword>
<keyword evidence="2" id="KW-1185">Reference proteome</keyword>
<evidence type="ECO:0000313" key="1">
    <source>
        <dbReference type="EMBL" id="AXG74945.1"/>
    </source>
</evidence>
<protein>
    <submittedName>
        <fullName evidence="1">GNAT family N-acetyltransferase</fullName>
    </submittedName>
</protein>
<name>A0A345HED5_9FLAO</name>
<dbReference type="InterPro" id="IPR016181">
    <property type="entry name" value="Acyl_CoA_acyltransferase"/>
</dbReference>
<accession>A0A345HED5</accession>
<dbReference type="KEGG" id="fat:DVK85_12185"/>
<dbReference type="AlphaFoldDB" id="A0A345HED5"/>
<sequence>MYKIEQYNISHYSLWNEFITNSKNGTFLFHRDFMEYHSDRFEDFSLMIFEKEKLVAIFPANREGDVVHSHKGLTYGGLVYGNKMKLTGVINIYRELLQFLNDNDIKTLHIKPVPIIYHKVPAQEQEYVIFLLNAKLTRRDGLSVIDRSNLLPITRSRKGAIRRGTKNELIIIEEPNFGLFWNEILIPNIKNKHNTKPVHTAAEINYLHQKFPDKIRHFNVYQENKIVAGTTIFLTDIVAHPQYISGQEDKNALGSLDYLYSFLIDTFSNYSYFDFGPSTEQQGRKLNEGLMFWKESFGARIIIQDFYEVDTANFHLLDDVLI</sequence>
<gene>
    <name evidence="1" type="ORF">DVK85_12185</name>
</gene>
<dbReference type="RefSeq" id="WP_114678703.1">
    <property type="nucleotide sequence ID" value="NZ_CP031188.1"/>
</dbReference>
<proteinExistence type="predicted"/>